<dbReference type="AlphaFoldDB" id="A0A498IE32"/>
<feature type="coiled-coil region" evidence="1">
    <location>
        <begin position="110"/>
        <end position="137"/>
    </location>
</feature>
<dbReference type="Proteomes" id="UP000290289">
    <property type="component" value="Chromosome 12"/>
</dbReference>
<dbReference type="PANTHER" id="PTHR34564">
    <property type="entry name" value="PEPTIDYL-PROLYL CIS-TRANS ISOMERASE G"/>
    <property type="match status" value="1"/>
</dbReference>
<organism evidence="2 3">
    <name type="scientific">Malus domestica</name>
    <name type="common">Apple</name>
    <name type="synonym">Pyrus malus</name>
    <dbReference type="NCBI Taxonomy" id="3750"/>
    <lineage>
        <taxon>Eukaryota</taxon>
        <taxon>Viridiplantae</taxon>
        <taxon>Streptophyta</taxon>
        <taxon>Embryophyta</taxon>
        <taxon>Tracheophyta</taxon>
        <taxon>Spermatophyta</taxon>
        <taxon>Magnoliopsida</taxon>
        <taxon>eudicotyledons</taxon>
        <taxon>Gunneridae</taxon>
        <taxon>Pentapetalae</taxon>
        <taxon>rosids</taxon>
        <taxon>fabids</taxon>
        <taxon>Rosales</taxon>
        <taxon>Rosaceae</taxon>
        <taxon>Amygdaloideae</taxon>
        <taxon>Maleae</taxon>
        <taxon>Malus</taxon>
    </lineage>
</organism>
<comment type="caution">
    <text evidence="2">The sequence shown here is derived from an EMBL/GenBank/DDBJ whole genome shotgun (WGS) entry which is preliminary data.</text>
</comment>
<protein>
    <submittedName>
        <fullName evidence="2">Uncharacterized protein</fullName>
    </submittedName>
</protein>
<proteinExistence type="predicted"/>
<gene>
    <name evidence="2" type="ORF">DVH24_034861</name>
</gene>
<dbReference type="PANTHER" id="PTHR34564:SF10">
    <property type="entry name" value="HYALURONAN MEDIATED MOTILITY RECEPTOR-LIKE PROTEIN"/>
    <property type="match status" value="1"/>
</dbReference>
<sequence length="163" mass="18720">MNLYLEPQGSNRIVHTLLQHKPKAIWVFFKTSSSSIATEICPSSSSARIYIGERCLTMSRPCLLVCLLLLIVFTSQFEWKQYGDDDPSPSTSKKHKYISEREETAKEKIILSQEKSIQKLNELVRSLREQLLQCRGENEIVNDISAPLTELLSELERHPLLED</sequence>
<keyword evidence="3" id="KW-1185">Reference proteome</keyword>
<accession>A0A498IE32</accession>
<reference evidence="2 3" key="1">
    <citation type="submission" date="2018-10" db="EMBL/GenBank/DDBJ databases">
        <title>A high-quality apple genome assembly.</title>
        <authorList>
            <person name="Hu J."/>
        </authorList>
    </citation>
    <scope>NUCLEOTIDE SEQUENCE [LARGE SCALE GENOMIC DNA]</scope>
    <source>
        <strain evidence="3">cv. HFTH1</strain>
        <tissue evidence="2">Young leaf</tissue>
    </source>
</reference>
<keyword evidence="1" id="KW-0175">Coiled coil</keyword>
<dbReference type="EMBL" id="RDQH01000338">
    <property type="protein sequence ID" value="RXH81440.1"/>
    <property type="molecule type" value="Genomic_DNA"/>
</dbReference>
<evidence type="ECO:0000313" key="3">
    <source>
        <dbReference type="Proteomes" id="UP000290289"/>
    </source>
</evidence>
<evidence type="ECO:0000256" key="1">
    <source>
        <dbReference type="SAM" id="Coils"/>
    </source>
</evidence>
<evidence type="ECO:0000313" key="2">
    <source>
        <dbReference type="EMBL" id="RXH81440.1"/>
    </source>
</evidence>
<name>A0A498IE32_MALDO</name>